<evidence type="ECO:0000256" key="3">
    <source>
        <dbReference type="ARBA" id="ARBA00022801"/>
    </source>
</evidence>
<evidence type="ECO:0000256" key="1">
    <source>
        <dbReference type="ARBA" id="ARBA00007749"/>
    </source>
</evidence>
<dbReference type="EMBL" id="CP025612">
    <property type="protein sequence ID" value="AUN32926.1"/>
    <property type="molecule type" value="Genomic_DNA"/>
</dbReference>
<dbReference type="PROSITE" id="PS51318">
    <property type="entry name" value="TAT"/>
    <property type="match status" value="1"/>
</dbReference>
<dbReference type="AlphaFoldDB" id="A0A2K9NJY2"/>
<keyword evidence="2" id="KW-0479">Metal-binding</keyword>
<dbReference type="GO" id="GO:0016787">
    <property type="term" value="F:hydrolase activity"/>
    <property type="evidence" value="ECO:0007669"/>
    <property type="project" value="UniProtKB-KW"/>
</dbReference>
<dbReference type="SMART" id="SM00849">
    <property type="entry name" value="Lactamase_B"/>
    <property type="match status" value="1"/>
</dbReference>
<dbReference type="KEGG" id="ncb:C0V82_20725"/>
<evidence type="ECO:0000313" key="5">
    <source>
        <dbReference type="EMBL" id="AUN32926.1"/>
    </source>
</evidence>
<keyword evidence="3 5" id="KW-0378">Hydrolase</keyword>
<gene>
    <name evidence="5" type="ORF">C0V82_20725</name>
</gene>
<dbReference type="PANTHER" id="PTHR42978:SF6">
    <property type="entry name" value="QUORUM-QUENCHING LACTONASE YTNP-RELATED"/>
    <property type="match status" value="1"/>
</dbReference>
<accession>A0A2K9NJY2</accession>
<name>A0A2K9NJY2_9PROT</name>
<dbReference type="InterPro" id="IPR001279">
    <property type="entry name" value="Metallo-B-lactamas"/>
</dbReference>
<evidence type="ECO:0000256" key="2">
    <source>
        <dbReference type="ARBA" id="ARBA00022723"/>
    </source>
</evidence>
<evidence type="ECO:0000313" key="6">
    <source>
        <dbReference type="Proteomes" id="UP000234752"/>
    </source>
</evidence>
<dbReference type="Pfam" id="PF00753">
    <property type="entry name" value="Lactamase_B"/>
    <property type="match status" value="1"/>
</dbReference>
<dbReference type="GO" id="GO:0046872">
    <property type="term" value="F:metal ion binding"/>
    <property type="evidence" value="ECO:0007669"/>
    <property type="project" value="UniProtKB-KW"/>
</dbReference>
<dbReference type="InterPro" id="IPR051013">
    <property type="entry name" value="MBL_superfamily_lactonases"/>
</dbReference>
<dbReference type="SUPFAM" id="SSF56281">
    <property type="entry name" value="Metallo-hydrolase/oxidoreductase"/>
    <property type="match status" value="1"/>
</dbReference>
<keyword evidence="6" id="KW-1185">Reference proteome</keyword>
<keyword evidence="4" id="KW-0862">Zinc</keyword>
<dbReference type="OrthoDB" id="9773738at2"/>
<proteinExistence type="inferred from homology"/>
<dbReference type="RefSeq" id="WP_102114453.1">
    <property type="nucleotide sequence ID" value="NZ_BMGN01000010.1"/>
</dbReference>
<sequence length="317" mass="33860">MPRQAFDPEPSPIARRAFLAGAAALTVTAGALDTEPGVAAPPRHFGHGNFQIDVFSDGFIILPDAVIAPDAGPTERADIIRRLGGRQGTADIPVNIPLIRAGEALILVDTGSGDKFQSTVGRLRDNLRAAEVDPASITHVVLTHAHPDHSGGVLLPDGSLSFPNATYHVSAAEWDFWMGQDPAGRYPGLRDFVPGARRDLGAVADRLVRLRDGDEVVTGLRTLSTPGHTPGHISLELAGDDGLLITGDAITNVVVSFEHPGWRFGFDTDQDQGVATRRRLIDRAAAEKLHMLGYHWTSPGFAIAERHGTAYRHVALG</sequence>
<dbReference type="InterPro" id="IPR036866">
    <property type="entry name" value="RibonucZ/Hydroxyglut_hydro"/>
</dbReference>
<dbReference type="Proteomes" id="UP000234752">
    <property type="component" value="Chromosome eg_2"/>
</dbReference>
<reference evidence="5 6" key="1">
    <citation type="submission" date="2017-12" db="EMBL/GenBank/DDBJ databases">
        <title>Genomes of bacteria within cyanobacterial aggregates.</title>
        <authorList>
            <person name="Cai H."/>
        </authorList>
    </citation>
    <scope>NUCLEOTIDE SEQUENCE [LARGE SCALE GENOMIC DNA]</scope>
    <source>
        <strain evidence="5 6">TH16</strain>
    </source>
</reference>
<dbReference type="InterPro" id="IPR006311">
    <property type="entry name" value="TAT_signal"/>
</dbReference>
<dbReference type="Gene3D" id="3.60.15.10">
    <property type="entry name" value="Ribonuclease Z/Hydroxyacylglutathione hydrolase-like"/>
    <property type="match status" value="1"/>
</dbReference>
<comment type="similarity">
    <text evidence="1">Belongs to the metallo-beta-lactamase superfamily.</text>
</comment>
<dbReference type="PANTHER" id="PTHR42978">
    <property type="entry name" value="QUORUM-QUENCHING LACTONASE YTNP-RELATED-RELATED"/>
    <property type="match status" value="1"/>
</dbReference>
<dbReference type="CDD" id="cd07720">
    <property type="entry name" value="OPHC2-like_MBL-fold"/>
    <property type="match status" value="1"/>
</dbReference>
<protein>
    <submittedName>
        <fullName evidence="5">MBL fold metallo-hydrolase</fullName>
    </submittedName>
</protein>
<evidence type="ECO:0000256" key="4">
    <source>
        <dbReference type="ARBA" id="ARBA00022833"/>
    </source>
</evidence>
<organism evidence="5 6">
    <name type="scientific">Niveispirillum cyanobacteriorum</name>
    <dbReference type="NCBI Taxonomy" id="1612173"/>
    <lineage>
        <taxon>Bacteria</taxon>
        <taxon>Pseudomonadati</taxon>
        <taxon>Pseudomonadota</taxon>
        <taxon>Alphaproteobacteria</taxon>
        <taxon>Rhodospirillales</taxon>
        <taxon>Azospirillaceae</taxon>
        <taxon>Niveispirillum</taxon>
    </lineage>
</organism>